<name>A0A7C2NZ78_9PLAN</name>
<sequence length="429" mass="46640">MSLHTYRIALSLIVLAALGVRLTVIERFVGLGAPIAHEDGLDQLDYELLAWRLADGRGYTLEDGQPTARRTPGTPLLLAPVYALCGRSPLAARLWFAVLSAATCAVAAWLVERSCGRGTALVAAALLAVNPGAFYYTLHIWSEAPYGFFVALGTLLSIEAWRREGRGVGLAALAGACCGVALLIRPQVVFCLPLVVLSLWWLPLAARWRAVRQLAVQGAVVAAMVLPWVVRNAVVMGKPCLATVVGPMTFWGAHNEVSLTDPQWRGRWDIPDHLVSDELRQADEITKGEMATDQAWASLRTHADQIPILLAAKLYWLVTPFEPTTNRGVYWSFALAWIVTGPLFVIGLRELVRRDPALAVQILCHAGGVVLGTLLFYGAARFRHAIEPLLMASTAVGLVWCLERIRQITAAALARVGTRHRTSVPSAGR</sequence>
<comment type="caution">
    <text evidence="10">The sequence shown here is derived from an EMBL/GenBank/DDBJ whole genome shotgun (WGS) entry which is preliminary data.</text>
</comment>
<evidence type="ECO:0000313" key="10">
    <source>
        <dbReference type="EMBL" id="HEN16369.1"/>
    </source>
</evidence>
<keyword evidence="3" id="KW-0328">Glycosyltransferase</keyword>
<keyword evidence="4" id="KW-0808">Transferase</keyword>
<evidence type="ECO:0000256" key="5">
    <source>
        <dbReference type="ARBA" id="ARBA00022692"/>
    </source>
</evidence>
<dbReference type="GO" id="GO:0016763">
    <property type="term" value="F:pentosyltransferase activity"/>
    <property type="evidence" value="ECO:0007669"/>
    <property type="project" value="TreeGrafter"/>
</dbReference>
<organism evidence="10">
    <name type="scientific">Schlesneria paludicola</name>
    <dbReference type="NCBI Taxonomy" id="360056"/>
    <lineage>
        <taxon>Bacteria</taxon>
        <taxon>Pseudomonadati</taxon>
        <taxon>Planctomycetota</taxon>
        <taxon>Planctomycetia</taxon>
        <taxon>Planctomycetales</taxon>
        <taxon>Planctomycetaceae</taxon>
        <taxon>Schlesneria</taxon>
    </lineage>
</organism>
<dbReference type="InterPro" id="IPR050297">
    <property type="entry name" value="LipidA_mod_glycosyltrf_83"/>
</dbReference>
<evidence type="ECO:0000256" key="3">
    <source>
        <dbReference type="ARBA" id="ARBA00022676"/>
    </source>
</evidence>
<keyword evidence="7 8" id="KW-0472">Membrane</keyword>
<keyword evidence="6 8" id="KW-1133">Transmembrane helix</keyword>
<feature type="transmembrane region" description="Helical" evidence="8">
    <location>
        <begin position="214"/>
        <end position="230"/>
    </location>
</feature>
<dbReference type="InterPro" id="IPR038731">
    <property type="entry name" value="RgtA/B/C-like"/>
</dbReference>
<keyword evidence="2" id="KW-1003">Cell membrane</keyword>
<dbReference type="EMBL" id="DSOK01000356">
    <property type="protein sequence ID" value="HEN16369.1"/>
    <property type="molecule type" value="Genomic_DNA"/>
</dbReference>
<evidence type="ECO:0000256" key="8">
    <source>
        <dbReference type="SAM" id="Phobius"/>
    </source>
</evidence>
<evidence type="ECO:0000256" key="4">
    <source>
        <dbReference type="ARBA" id="ARBA00022679"/>
    </source>
</evidence>
<dbReference type="GO" id="GO:0005886">
    <property type="term" value="C:plasma membrane"/>
    <property type="evidence" value="ECO:0007669"/>
    <property type="project" value="UniProtKB-SubCell"/>
</dbReference>
<dbReference type="PANTHER" id="PTHR33908">
    <property type="entry name" value="MANNOSYLTRANSFERASE YKCB-RELATED"/>
    <property type="match status" value="1"/>
</dbReference>
<feature type="transmembrane region" description="Helical" evidence="8">
    <location>
        <begin position="190"/>
        <end position="207"/>
    </location>
</feature>
<feature type="transmembrane region" description="Helical" evidence="8">
    <location>
        <begin position="118"/>
        <end position="138"/>
    </location>
</feature>
<feature type="transmembrane region" description="Helical" evidence="8">
    <location>
        <begin position="328"/>
        <end position="346"/>
    </location>
</feature>
<evidence type="ECO:0000256" key="7">
    <source>
        <dbReference type="ARBA" id="ARBA00023136"/>
    </source>
</evidence>
<evidence type="ECO:0000256" key="1">
    <source>
        <dbReference type="ARBA" id="ARBA00004651"/>
    </source>
</evidence>
<accession>A0A7C2NZ78</accession>
<feature type="transmembrane region" description="Helical" evidence="8">
    <location>
        <begin position="90"/>
        <end position="111"/>
    </location>
</feature>
<feature type="transmembrane region" description="Helical" evidence="8">
    <location>
        <begin position="358"/>
        <end position="379"/>
    </location>
</feature>
<protein>
    <recommendedName>
        <fullName evidence="9">Glycosyltransferase RgtA/B/C/D-like domain-containing protein</fullName>
    </recommendedName>
</protein>
<dbReference type="PANTHER" id="PTHR33908:SF11">
    <property type="entry name" value="MEMBRANE PROTEIN"/>
    <property type="match status" value="1"/>
</dbReference>
<dbReference type="GO" id="GO:0009103">
    <property type="term" value="P:lipopolysaccharide biosynthetic process"/>
    <property type="evidence" value="ECO:0007669"/>
    <property type="project" value="UniProtKB-ARBA"/>
</dbReference>
<feature type="domain" description="Glycosyltransferase RgtA/B/C/D-like" evidence="9">
    <location>
        <begin position="70"/>
        <end position="229"/>
    </location>
</feature>
<gene>
    <name evidence="10" type="ORF">ENQ76_12980</name>
</gene>
<evidence type="ECO:0000256" key="6">
    <source>
        <dbReference type="ARBA" id="ARBA00022989"/>
    </source>
</evidence>
<dbReference type="AlphaFoldDB" id="A0A7C2NZ78"/>
<evidence type="ECO:0000259" key="9">
    <source>
        <dbReference type="Pfam" id="PF13231"/>
    </source>
</evidence>
<feature type="transmembrane region" description="Helical" evidence="8">
    <location>
        <begin position="144"/>
        <end position="161"/>
    </location>
</feature>
<evidence type="ECO:0000256" key="2">
    <source>
        <dbReference type="ARBA" id="ARBA00022475"/>
    </source>
</evidence>
<keyword evidence="5 8" id="KW-0812">Transmembrane</keyword>
<reference evidence="10" key="1">
    <citation type="journal article" date="2020" name="mSystems">
        <title>Genome- and Community-Level Interaction Insights into Carbon Utilization and Element Cycling Functions of Hydrothermarchaeota in Hydrothermal Sediment.</title>
        <authorList>
            <person name="Zhou Z."/>
            <person name="Liu Y."/>
            <person name="Xu W."/>
            <person name="Pan J."/>
            <person name="Luo Z.H."/>
            <person name="Li M."/>
        </authorList>
    </citation>
    <scope>NUCLEOTIDE SEQUENCE [LARGE SCALE GENOMIC DNA]</scope>
    <source>
        <strain evidence="10">SpSt-339</strain>
    </source>
</reference>
<dbReference type="Pfam" id="PF13231">
    <property type="entry name" value="PMT_2"/>
    <property type="match status" value="1"/>
</dbReference>
<comment type="subcellular location">
    <subcellularLocation>
        <location evidence="1">Cell membrane</location>
        <topology evidence="1">Multi-pass membrane protein</topology>
    </subcellularLocation>
</comment>
<proteinExistence type="predicted"/>